<evidence type="ECO:0000313" key="1">
    <source>
        <dbReference type="EMBL" id="MBB4276679.1"/>
    </source>
</evidence>
<proteinExistence type="predicted"/>
<gene>
    <name evidence="1" type="ORF">GGE12_004476</name>
</gene>
<comment type="caution">
    <text evidence="1">The sequence shown here is derived from an EMBL/GenBank/DDBJ whole genome shotgun (WGS) entry which is preliminary data.</text>
</comment>
<evidence type="ECO:0000313" key="2">
    <source>
        <dbReference type="Proteomes" id="UP000533641"/>
    </source>
</evidence>
<accession>A0A7W6WGE4</accession>
<reference evidence="1 2" key="1">
    <citation type="submission" date="2020-08" db="EMBL/GenBank/DDBJ databases">
        <title>Genomic Encyclopedia of Type Strains, Phase IV (KMG-V): Genome sequencing to study the core and pangenomes of soil and plant-associated prokaryotes.</title>
        <authorList>
            <person name="Whitman W."/>
        </authorList>
    </citation>
    <scope>NUCLEOTIDE SEQUENCE [LARGE SCALE GENOMIC DNA]</scope>
    <source>
        <strain evidence="1 2">SEMIA 402</strain>
    </source>
</reference>
<sequence length="60" mass="6703">MRGGDVRTGELFSIVNDALVSLEGEFAAFIRQLGDHQLRLRGFSVPCFCKRSIRSVPSDF</sequence>
<dbReference type="EMBL" id="JACIGM010000009">
    <property type="protein sequence ID" value="MBB4276679.1"/>
    <property type="molecule type" value="Genomic_DNA"/>
</dbReference>
<dbReference type="Proteomes" id="UP000533641">
    <property type="component" value="Unassembled WGS sequence"/>
</dbReference>
<protein>
    <submittedName>
        <fullName evidence="1">Uncharacterized protein</fullName>
    </submittedName>
</protein>
<organism evidence="1 2">
    <name type="scientific">Rhizobium mongolense</name>
    <dbReference type="NCBI Taxonomy" id="57676"/>
    <lineage>
        <taxon>Bacteria</taxon>
        <taxon>Pseudomonadati</taxon>
        <taxon>Pseudomonadota</taxon>
        <taxon>Alphaproteobacteria</taxon>
        <taxon>Hyphomicrobiales</taxon>
        <taxon>Rhizobiaceae</taxon>
        <taxon>Rhizobium/Agrobacterium group</taxon>
        <taxon>Rhizobium</taxon>
    </lineage>
</organism>
<name>A0A7W6WGE4_9HYPH</name>
<dbReference type="AlphaFoldDB" id="A0A7W6WGE4"/>